<evidence type="ECO:0000313" key="2">
    <source>
        <dbReference type="EMBL" id="CCD42460.1"/>
    </source>
</evidence>
<sequence length="149" mass="17024">MVHGEKIDNDGNGDNGDNDDNNKKGQRQYVNTKPPSHVTVANLYTDYREHIHIRVQTLLTVTINLCLGHYFSLPCEFTELKLEALDRKPFPQSEPSTLILHDRPEFLLLSSIQLCPISRTLHTLRIAEMRSCPGCFLLPEEQVVVKDKQ</sequence>
<organism evidence="2 3">
    <name type="scientific">Botryotinia fuckeliana (strain T4)</name>
    <name type="common">Noble rot fungus</name>
    <name type="synonym">Botrytis cinerea</name>
    <dbReference type="NCBI Taxonomy" id="999810"/>
    <lineage>
        <taxon>Eukaryota</taxon>
        <taxon>Fungi</taxon>
        <taxon>Dikarya</taxon>
        <taxon>Ascomycota</taxon>
        <taxon>Pezizomycotina</taxon>
        <taxon>Leotiomycetes</taxon>
        <taxon>Helotiales</taxon>
        <taxon>Sclerotiniaceae</taxon>
        <taxon>Botrytis</taxon>
    </lineage>
</organism>
<feature type="region of interest" description="Disordered" evidence="1">
    <location>
        <begin position="1"/>
        <end position="32"/>
    </location>
</feature>
<dbReference type="InParanoid" id="G2XNK4"/>
<name>G2XNK4_BOTF4</name>
<evidence type="ECO:0000313" key="3">
    <source>
        <dbReference type="Proteomes" id="UP000008177"/>
    </source>
</evidence>
<dbReference type="AlphaFoldDB" id="G2XNK4"/>
<accession>G2XNK4</accession>
<dbReference type="Proteomes" id="UP000008177">
    <property type="component" value="Unplaced contigs"/>
</dbReference>
<reference evidence="3" key="1">
    <citation type="journal article" date="2011" name="PLoS Genet.">
        <title>Genomic analysis of the necrotrophic fungal pathogens Sclerotinia sclerotiorum and Botrytis cinerea.</title>
        <authorList>
            <person name="Amselem J."/>
            <person name="Cuomo C.A."/>
            <person name="van Kan J.A."/>
            <person name="Viaud M."/>
            <person name="Benito E.P."/>
            <person name="Couloux A."/>
            <person name="Coutinho P.M."/>
            <person name="de Vries R.P."/>
            <person name="Dyer P.S."/>
            <person name="Fillinger S."/>
            <person name="Fournier E."/>
            <person name="Gout L."/>
            <person name="Hahn M."/>
            <person name="Kohn L."/>
            <person name="Lapalu N."/>
            <person name="Plummer K.M."/>
            <person name="Pradier J.M."/>
            <person name="Quevillon E."/>
            <person name="Sharon A."/>
            <person name="Simon A."/>
            <person name="ten Have A."/>
            <person name="Tudzynski B."/>
            <person name="Tudzynski P."/>
            <person name="Wincker P."/>
            <person name="Andrew M."/>
            <person name="Anthouard V."/>
            <person name="Beever R.E."/>
            <person name="Beffa R."/>
            <person name="Benoit I."/>
            <person name="Bouzid O."/>
            <person name="Brault B."/>
            <person name="Chen Z."/>
            <person name="Choquer M."/>
            <person name="Collemare J."/>
            <person name="Cotton P."/>
            <person name="Danchin E.G."/>
            <person name="Da Silva C."/>
            <person name="Gautier A."/>
            <person name="Giraud C."/>
            <person name="Giraud T."/>
            <person name="Gonzalez C."/>
            <person name="Grossetete S."/>
            <person name="Guldener U."/>
            <person name="Henrissat B."/>
            <person name="Howlett B.J."/>
            <person name="Kodira C."/>
            <person name="Kretschmer M."/>
            <person name="Lappartient A."/>
            <person name="Leroch M."/>
            <person name="Levis C."/>
            <person name="Mauceli E."/>
            <person name="Neuveglise C."/>
            <person name="Oeser B."/>
            <person name="Pearson M."/>
            <person name="Poulain J."/>
            <person name="Poussereau N."/>
            <person name="Quesneville H."/>
            <person name="Rascle C."/>
            <person name="Schumacher J."/>
            <person name="Segurens B."/>
            <person name="Sexton A."/>
            <person name="Silva E."/>
            <person name="Sirven C."/>
            <person name="Soanes D.M."/>
            <person name="Talbot N.J."/>
            <person name="Templeton M."/>
            <person name="Yandava C."/>
            <person name="Yarden O."/>
            <person name="Zeng Q."/>
            <person name="Rollins J.A."/>
            <person name="Lebrun M.H."/>
            <person name="Dickman M."/>
        </authorList>
    </citation>
    <scope>NUCLEOTIDE SEQUENCE [LARGE SCALE GENOMIC DNA]</scope>
    <source>
        <strain evidence="3">T4</strain>
    </source>
</reference>
<protein>
    <submittedName>
        <fullName evidence="2">Uncharacterized protein</fullName>
    </submittedName>
</protein>
<dbReference type="HOGENOM" id="CLU_1749349_0_0_1"/>
<dbReference type="EMBL" id="FQ790246">
    <property type="protein sequence ID" value="CCD42460.1"/>
    <property type="molecule type" value="Genomic_DNA"/>
</dbReference>
<gene>
    <name evidence="2" type="ORF">BofuT4_P075430.1</name>
</gene>
<proteinExistence type="predicted"/>
<evidence type="ECO:0000256" key="1">
    <source>
        <dbReference type="SAM" id="MobiDB-lite"/>
    </source>
</evidence>